<organism evidence="11 12">
    <name type="scientific">Novosphingobium taihuense</name>
    <dbReference type="NCBI Taxonomy" id="260085"/>
    <lineage>
        <taxon>Bacteria</taxon>
        <taxon>Pseudomonadati</taxon>
        <taxon>Pseudomonadota</taxon>
        <taxon>Alphaproteobacteria</taxon>
        <taxon>Sphingomonadales</taxon>
        <taxon>Sphingomonadaceae</taxon>
        <taxon>Novosphingobium</taxon>
    </lineage>
</organism>
<dbReference type="CDD" id="cd09143">
    <property type="entry name" value="PLDc_vPLD1_2_like_bac_2"/>
    <property type="match status" value="1"/>
</dbReference>
<evidence type="ECO:0000313" key="11">
    <source>
        <dbReference type="EMBL" id="MBB4615821.1"/>
    </source>
</evidence>
<dbReference type="Gene3D" id="3.30.870.10">
    <property type="entry name" value="Endonuclease Chain A"/>
    <property type="match status" value="2"/>
</dbReference>
<dbReference type="SUPFAM" id="SSF56024">
    <property type="entry name" value="Phospholipase D/nuclease"/>
    <property type="match status" value="2"/>
</dbReference>
<dbReference type="GO" id="GO:0005576">
    <property type="term" value="C:extracellular region"/>
    <property type="evidence" value="ECO:0007669"/>
    <property type="project" value="UniProtKB-SubCell"/>
</dbReference>
<comment type="catalytic activity">
    <reaction evidence="1">
        <text>a 1,2-diacyl-sn-glycero-3-phosphocholine + H2O = a 1,2-diacyl-sn-glycero-3-phosphate + choline + H(+)</text>
        <dbReference type="Rhea" id="RHEA:14445"/>
        <dbReference type="ChEBI" id="CHEBI:15354"/>
        <dbReference type="ChEBI" id="CHEBI:15377"/>
        <dbReference type="ChEBI" id="CHEBI:15378"/>
        <dbReference type="ChEBI" id="CHEBI:57643"/>
        <dbReference type="ChEBI" id="CHEBI:58608"/>
        <dbReference type="EC" id="3.1.4.4"/>
    </reaction>
</comment>
<dbReference type="EMBL" id="JACHOA010000014">
    <property type="protein sequence ID" value="MBB4615821.1"/>
    <property type="molecule type" value="Genomic_DNA"/>
</dbReference>
<protein>
    <recommendedName>
        <fullName evidence="4">Phospholipase D</fullName>
    </recommendedName>
    <alternativeName>
        <fullName evidence="9">Choline phosphatase</fullName>
    </alternativeName>
</protein>
<sequence>MAHNNNNNARGDVTEEAIYESVEANPVVPDSAEAESHSVWRYAMATRAHAVIDAADYFALMREAMMRARQRILLIGWDFDTRIIIGGGRRWWNLPRKSVSPARLGAFVVWLSNRRKRLDIRVLKWNFGALKAVFRGSMMLDLLRWWRHPRIVFKLDSAHPLGCSHHQKIAVIDDRFAVCGGIDMAGDRWDTREHLDDDPRRKRPGGKIYGPWHDCTMLMEGDAAAVLGAFGRKRWEQAKGKPFAACKAQKSSPWPASIEAEFRNVEIGISRTRSHYAEAREVREIEALFLEHIARAKRFIYFENQYFASRSIAEAIVKRMQEPDPPEIVLINPQSSDGWLEQTAMDGARVRLVRAIEEVDHAGRFSVWHPFTAGGTPIYVHSKLTIVDDEILRIGSANLNNRSMGLDSECDVFIDCARPANGHCSEAINRLRVSLLAEHCGIAPERVAELLDQHSSMAGAIAAAPQDGKRLGRFVPHELSDAEKALADNEVLDPERPEEMLSFYRRGLFRSRFLRRPAK</sequence>
<dbReference type="SMART" id="SM00155">
    <property type="entry name" value="PLDc"/>
    <property type="match status" value="2"/>
</dbReference>
<dbReference type="PROSITE" id="PS50035">
    <property type="entry name" value="PLD"/>
    <property type="match status" value="2"/>
</dbReference>
<dbReference type="PANTHER" id="PTHR18896:SF76">
    <property type="entry name" value="PHOSPHOLIPASE"/>
    <property type="match status" value="1"/>
</dbReference>
<proteinExistence type="predicted"/>
<evidence type="ECO:0000256" key="8">
    <source>
        <dbReference type="ARBA" id="ARBA00023098"/>
    </source>
</evidence>
<evidence type="ECO:0000256" key="6">
    <source>
        <dbReference type="ARBA" id="ARBA00022737"/>
    </source>
</evidence>
<dbReference type="Pfam" id="PF13091">
    <property type="entry name" value="PLDc_2"/>
    <property type="match status" value="1"/>
</dbReference>
<evidence type="ECO:0000256" key="3">
    <source>
        <dbReference type="ARBA" id="ARBA00004613"/>
    </source>
</evidence>
<keyword evidence="7" id="KW-0378">Hydrolase</keyword>
<dbReference type="InterPro" id="IPR001736">
    <property type="entry name" value="PLipase_D/transphosphatidylase"/>
</dbReference>
<keyword evidence="12" id="KW-1185">Reference proteome</keyword>
<accession>A0A7W7AFC5</accession>
<reference evidence="11 12" key="1">
    <citation type="submission" date="2020-08" db="EMBL/GenBank/DDBJ databases">
        <title>Genomic Encyclopedia of Type Strains, Phase IV (KMG-IV): sequencing the most valuable type-strain genomes for metagenomic binning, comparative biology and taxonomic classification.</title>
        <authorList>
            <person name="Goeker M."/>
        </authorList>
    </citation>
    <scope>NUCLEOTIDE SEQUENCE [LARGE SCALE GENOMIC DNA]</scope>
    <source>
        <strain evidence="11 12">DSM 17507</strain>
    </source>
</reference>
<evidence type="ECO:0000256" key="2">
    <source>
        <dbReference type="ARBA" id="ARBA00003145"/>
    </source>
</evidence>
<evidence type="ECO:0000256" key="1">
    <source>
        <dbReference type="ARBA" id="ARBA00000798"/>
    </source>
</evidence>
<comment type="function">
    <text evidence="2">Could be a virulence factor.</text>
</comment>
<dbReference type="CDD" id="cd09140">
    <property type="entry name" value="PLDc_vPLD1_2_like_bac_1"/>
    <property type="match status" value="1"/>
</dbReference>
<dbReference type="PANTHER" id="PTHR18896">
    <property type="entry name" value="PHOSPHOLIPASE D"/>
    <property type="match status" value="1"/>
</dbReference>
<keyword evidence="6" id="KW-0677">Repeat</keyword>
<comment type="caution">
    <text evidence="11">The sequence shown here is derived from an EMBL/GenBank/DDBJ whole genome shotgun (WGS) entry which is preliminary data.</text>
</comment>
<name>A0A7W7AFC5_9SPHN</name>
<feature type="domain" description="PLD phosphodiesterase" evidence="10">
    <location>
        <begin position="376"/>
        <end position="403"/>
    </location>
</feature>
<feature type="domain" description="PLD phosphodiesterase" evidence="10">
    <location>
        <begin position="165"/>
        <end position="188"/>
    </location>
</feature>
<keyword evidence="5" id="KW-0964">Secreted</keyword>
<dbReference type="InterPro" id="IPR025202">
    <property type="entry name" value="PLD-like_dom"/>
</dbReference>
<evidence type="ECO:0000256" key="7">
    <source>
        <dbReference type="ARBA" id="ARBA00022801"/>
    </source>
</evidence>
<dbReference type="AlphaFoldDB" id="A0A7W7AFC5"/>
<dbReference type="RefSeq" id="WP_338112237.1">
    <property type="nucleotide sequence ID" value="NZ_JACHOA010000014.1"/>
</dbReference>
<evidence type="ECO:0000256" key="4">
    <source>
        <dbReference type="ARBA" id="ARBA00018392"/>
    </source>
</evidence>
<gene>
    <name evidence="11" type="ORF">GGR37_004125</name>
</gene>
<evidence type="ECO:0000256" key="9">
    <source>
        <dbReference type="ARBA" id="ARBA00029594"/>
    </source>
</evidence>
<evidence type="ECO:0000259" key="10">
    <source>
        <dbReference type="PROSITE" id="PS50035"/>
    </source>
</evidence>
<dbReference type="Proteomes" id="UP000538566">
    <property type="component" value="Unassembled WGS sequence"/>
</dbReference>
<dbReference type="GO" id="GO:0004630">
    <property type="term" value="F:phospholipase D activity"/>
    <property type="evidence" value="ECO:0007669"/>
    <property type="project" value="UniProtKB-EC"/>
</dbReference>
<comment type="subcellular location">
    <subcellularLocation>
        <location evidence="3">Secreted</location>
    </subcellularLocation>
</comment>
<keyword evidence="8" id="KW-0443">Lipid metabolism</keyword>
<dbReference type="InterPro" id="IPR015679">
    <property type="entry name" value="PLipase_D_fam"/>
</dbReference>
<evidence type="ECO:0000256" key="5">
    <source>
        <dbReference type="ARBA" id="ARBA00022525"/>
    </source>
</evidence>
<dbReference type="GO" id="GO:0009395">
    <property type="term" value="P:phospholipid catabolic process"/>
    <property type="evidence" value="ECO:0007669"/>
    <property type="project" value="TreeGrafter"/>
</dbReference>
<evidence type="ECO:0000313" key="12">
    <source>
        <dbReference type="Proteomes" id="UP000538566"/>
    </source>
</evidence>